<dbReference type="Proteomes" id="UP000653674">
    <property type="component" value="Unassembled WGS sequence"/>
</dbReference>
<dbReference type="EMBL" id="BONU01000009">
    <property type="protein sequence ID" value="GIG73526.1"/>
    <property type="molecule type" value="Genomic_DNA"/>
</dbReference>
<keyword evidence="3" id="KW-1185">Reference proteome</keyword>
<gene>
    <name evidence="2" type="ORF">Pfl04_19300</name>
</gene>
<comment type="caution">
    <text evidence="2">The sequence shown here is derived from an EMBL/GenBank/DDBJ whole genome shotgun (WGS) entry which is preliminary data.</text>
</comment>
<name>A0A8J3PN30_9ACTN</name>
<dbReference type="RefSeq" id="WP_168078771.1">
    <property type="nucleotide sequence ID" value="NZ_BAAAQJ010000012.1"/>
</dbReference>
<evidence type="ECO:0000313" key="2">
    <source>
        <dbReference type="EMBL" id="GIG73526.1"/>
    </source>
</evidence>
<dbReference type="InterPro" id="IPR013216">
    <property type="entry name" value="Methyltransf_11"/>
</dbReference>
<organism evidence="2 3">
    <name type="scientific">Planosporangium flavigriseum</name>
    <dbReference type="NCBI Taxonomy" id="373681"/>
    <lineage>
        <taxon>Bacteria</taxon>
        <taxon>Bacillati</taxon>
        <taxon>Actinomycetota</taxon>
        <taxon>Actinomycetes</taxon>
        <taxon>Micromonosporales</taxon>
        <taxon>Micromonosporaceae</taxon>
        <taxon>Planosporangium</taxon>
    </lineage>
</organism>
<dbReference type="InterPro" id="IPR029063">
    <property type="entry name" value="SAM-dependent_MTases_sf"/>
</dbReference>
<dbReference type="Pfam" id="PF08241">
    <property type="entry name" value="Methyltransf_11"/>
    <property type="match status" value="1"/>
</dbReference>
<accession>A0A8J3PN30</accession>
<proteinExistence type="predicted"/>
<dbReference type="SUPFAM" id="SSF53335">
    <property type="entry name" value="S-adenosyl-L-methionine-dependent methyltransferases"/>
    <property type="match status" value="1"/>
</dbReference>
<dbReference type="Gene3D" id="3.40.50.150">
    <property type="entry name" value="Vaccinia Virus protein VP39"/>
    <property type="match status" value="1"/>
</dbReference>
<sequence length="166" mass="18786">MTRQIMNCGGHRYDYRISWHGREYEQRANNHPLRRLLPLLCHPRWFADFSRGFGANARHYRNAAAHYVIVDFSATNLIHAGQLLADDLAASRAFLVRADLNALPFVDAAFDAAMVVRVLHHLPDIERTLAEMGRTVGDRWLIEAPITHHTPGVPRGVAWLDGGRST</sequence>
<reference evidence="2" key="1">
    <citation type="submission" date="2021-01" db="EMBL/GenBank/DDBJ databases">
        <title>Whole genome shotgun sequence of Planosporangium flavigriseum NBRC 105377.</title>
        <authorList>
            <person name="Komaki H."/>
            <person name="Tamura T."/>
        </authorList>
    </citation>
    <scope>NUCLEOTIDE SEQUENCE</scope>
    <source>
        <strain evidence="2">NBRC 105377</strain>
    </source>
</reference>
<evidence type="ECO:0000259" key="1">
    <source>
        <dbReference type="Pfam" id="PF08241"/>
    </source>
</evidence>
<protein>
    <recommendedName>
        <fullName evidence="1">Methyltransferase type 11 domain-containing protein</fullName>
    </recommendedName>
</protein>
<evidence type="ECO:0000313" key="3">
    <source>
        <dbReference type="Proteomes" id="UP000653674"/>
    </source>
</evidence>
<dbReference type="GO" id="GO:0008757">
    <property type="term" value="F:S-adenosylmethionine-dependent methyltransferase activity"/>
    <property type="evidence" value="ECO:0007669"/>
    <property type="project" value="InterPro"/>
</dbReference>
<dbReference type="AlphaFoldDB" id="A0A8J3PN30"/>
<feature type="domain" description="Methyltransferase type 11" evidence="1">
    <location>
        <begin position="48"/>
        <end position="135"/>
    </location>
</feature>